<proteinExistence type="predicted"/>
<dbReference type="OrthoDB" id="2562911at2759"/>
<dbReference type="AlphaFoldDB" id="A0A1B9IZB9"/>
<protein>
    <submittedName>
        <fullName evidence="2">Uncharacterized protein</fullName>
    </submittedName>
</protein>
<keyword evidence="3" id="KW-1185">Reference proteome</keyword>
<feature type="region of interest" description="Disordered" evidence="1">
    <location>
        <begin position="1"/>
        <end position="35"/>
    </location>
</feature>
<name>A0A1B9IZB9_9TREE</name>
<evidence type="ECO:0000256" key="1">
    <source>
        <dbReference type="SAM" id="MobiDB-lite"/>
    </source>
</evidence>
<reference evidence="3" key="2">
    <citation type="submission" date="2013-12" db="EMBL/GenBank/DDBJ databases">
        <title>Evolution of pathogenesis and genome organization in the Tremellales.</title>
        <authorList>
            <person name="Cuomo C."/>
            <person name="Litvintseva A."/>
            <person name="Heitman J."/>
            <person name="Chen Y."/>
            <person name="Sun S."/>
            <person name="Springer D."/>
            <person name="Dromer F."/>
            <person name="Young S."/>
            <person name="Zeng Q."/>
            <person name="Chapman S."/>
            <person name="Gujja S."/>
            <person name="Saif S."/>
            <person name="Birren B."/>
        </authorList>
    </citation>
    <scope>NUCLEOTIDE SEQUENCE [LARGE SCALE GENOMIC DNA]</scope>
    <source>
        <strain evidence="3">CBS 10435</strain>
    </source>
</reference>
<evidence type="ECO:0000313" key="3">
    <source>
        <dbReference type="Proteomes" id="UP000092583"/>
    </source>
</evidence>
<reference evidence="2 3" key="1">
    <citation type="submission" date="2013-07" db="EMBL/GenBank/DDBJ databases">
        <title>The Genome Sequence of Kwoniella mangroviensis CBS10435.</title>
        <authorList>
            <consortium name="The Broad Institute Genome Sequencing Platform"/>
            <person name="Cuomo C."/>
            <person name="Litvintseva A."/>
            <person name="Chen Y."/>
            <person name="Heitman J."/>
            <person name="Sun S."/>
            <person name="Springer D."/>
            <person name="Dromer F."/>
            <person name="Young S.K."/>
            <person name="Zeng Q."/>
            <person name="Gargeya S."/>
            <person name="Fitzgerald M."/>
            <person name="Abouelleil A."/>
            <person name="Alvarado L."/>
            <person name="Berlin A.M."/>
            <person name="Chapman S.B."/>
            <person name="Dewar J."/>
            <person name="Goldberg J."/>
            <person name="Griggs A."/>
            <person name="Gujja S."/>
            <person name="Hansen M."/>
            <person name="Howarth C."/>
            <person name="Imamovic A."/>
            <person name="Larimer J."/>
            <person name="McCowan C."/>
            <person name="Murphy C."/>
            <person name="Pearson M."/>
            <person name="Priest M."/>
            <person name="Roberts A."/>
            <person name="Saif S."/>
            <person name="Shea T."/>
            <person name="Sykes S."/>
            <person name="Wortman J."/>
            <person name="Nusbaum C."/>
            <person name="Birren B."/>
        </authorList>
    </citation>
    <scope>NUCLEOTIDE SEQUENCE [LARGE SCALE GENOMIC DNA]</scope>
    <source>
        <strain evidence="2 3">CBS 10435</strain>
    </source>
</reference>
<dbReference type="Proteomes" id="UP000092583">
    <property type="component" value="Unassembled WGS sequence"/>
</dbReference>
<accession>A0A1B9IZB9</accession>
<gene>
    <name evidence="2" type="ORF">L486_00522</name>
</gene>
<dbReference type="EMBL" id="KI669459">
    <property type="protein sequence ID" value="OCF60878.1"/>
    <property type="molecule type" value="Genomic_DNA"/>
</dbReference>
<organism evidence="2 3">
    <name type="scientific">Kwoniella mangroviensis CBS 10435</name>
    <dbReference type="NCBI Taxonomy" id="1331196"/>
    <lineage>
        <taxon>Eukaryota</taxon>
        <taxon>Fungi</taxon>
        <taxon>Dikarya</taxon>
        <taxon>Basidiomycota</taxon>
        <taxon>Agaricomycotina</taxon>
        <taxon>Tremellomycetes</taxon>
        <taxon>Tremellales</taxon>
        <taxon>Cryptococcaceae</taxon>
        <taxon>Kwoniella</taxon>
    </lineage>
</organism>
<sequence>MNGYSPKSASSYGTPSPSTSYRRFSEEQSPSPLPQYSLSSDFAHLVEEPGMNVVIARKVAKLQDSLPNLSSDNLRQAKADMMYLLTILDGEGEEVAQCKAGAVYSAPV</sequence>
<evidence type="ECO:0000313" key="2">
    <source>
        <dbReference type="EMBL" id="OCF60878.1"/>
    </source>
</evidence>
<feature type="compositionally biased region" description="Low complexity" evidence="1">
    <location>
        <begin position="8"/>
        <end position="35"/>
    </location>
</feature>